<organism evidence="1 2">
    <name type="scientific">Naganishia adeliensis</name>
    <dbReference type="NCBI Taxonomy" id="92952"/>
    <lineage>
        <taxon>Eukaryota</taxon>
        <taxon>Fungi</taxon>
        <taxon>Dikarya</taxon>
        <taxon>Basidiomycota</taxon>
        <taxon>Agaricomycotina</taxon>
        <taxon>Tremellomycetes</taxon>
        <taxon>Filobasidiales</taxon>
        <taxon>Filobasidiaceae</taxon>
        <taxon>Naganishia</taxon>
    </lineage>
</organism>
<reference evidence="1" key="1">
    <citation type="submission" date="2023-04" db="EMBL/GenBank/DDBJ databases">
        <title>Draft Genome sequencing of Naganishia species isolated from polar environments using Oxford Nanopore Technology.</title>
        <authorList>
            <person name="Leo P."/>
            <person name="Venkateswaran K."/>
        </authorList>
    </citation>
    <scope>NUCLEOTIDE SEQUENCE</scope>
    <source>
        <strain evidence="1">MNA-CCFEE 5262</strain>
    </source>
</reference>
<dbReference type="Proteomes" id="UP001230649">
    <property type="component" value="Unassembled WGS sequence"/>
</dbReference>
<keyword evidence="2" id="KW-1185">Reference proteome</keyword>
<proteinExistence type="predicted"/>
<gene>
    <name evidence="1" type="ORF">QFC20_005053</name>
</gene>
<dbReference type="EMBL" id="JASBWS010000065">
    <property type="protein sequence ID" value="KAJ9102224.1"/>
    <property type="molecule type" value="Genomic_DNA"/>
</dbReference>
<name>A0ACC2VT95_9TREE</name>
<sequence>MAEYQEYLTFAIDLAKKAGEMIKDGQAKRFSHDSSLDIKANAIDLVTEVDQAVEAFISKTISGKYPSHKFIGEETYAAEGKMELTDEFTWIVDPIDGTTNPMVGCSIGLAHKRVPVVGVIMMPFMNQLYSARTGGGAFLNETTLLPLTGRPQPLESLQECTISFEWGSDRSKATMDPKLASVSRLAGDTAMGGAMVHGIRSTGASTAALVSVAAGGIDVYWDAGPYAWDVCAGIVIVQEAGGYFTGSAEDFEKGDTHIGDIMMNRRYCCIRAIAPTANESGPEKQKRIIGDLYKSKPKSNPVRAYG</sequence>
<accession>A0ACC2VT95</accession>
<comment type="caution">
    <text evidence="1">The sequence shown here is derived from an EMBL/GenBank/DDBJ whole genome shotgun (WGS) entry which is preliminary data.</text>
</comment>
<evidence type="ECO:0000313" key="2">
    <source>
        <dbReference type="Proteomes" id="UP001230649"/>
    </source>
</evidence>
<protein>
    <submittedName>
        <fullName evidence="1">Uncharacterized protein</fullName>
    </submittedName>
</protein>
<evidence type="ECO:0000313" key="1">
    <source>
        <dbReference type="EMBL" id="KAJ9102224.1"/>
    </source>
</evidence>